<evidence type="ECO:0000313" key="1">
    <source>
        <dbReference type="EMBL" id="KAH7910441.1"/>
    </source>
</evidence>
<proteinExistence type="predicted"/>
<gene>
    <name evidence="1" type="ORF">BJ138DRAFT_1152884</name>
</gene>
<protein>
    <submittedName>
        <fullName evidence="1">Uncharacterized protein</fullName>
    </submittedName>
</protein>
<accession>A0ACB8ABN5</accession>
<keyword evidence="2" id="KW-1185">Reference proteome</keyword>
<organism evidence="1 2">
    <name type="scientific">Hygrophoropsis aurantiaca</name>
    <dbReference type="NCBI Taxonomy" id="72124"/>
    <lineage>
        <taxon>Eukaryota</taxon>
        <taxon>Fungi</taxon>
        <taxon>Dikarya</taxon>
        <taxon>Basidiomycota</taxon>
        <taxon>Agaricomycotina</taxon>
        <taxon>Agaricomycetes</taxon>
        <taxon>Agaricomycetidae</taxon>
        <taxon>Boletales</taxon>
        <taxon>Coniophorineae</taxon>
        <taxon>Hygrophoropsidaceae</taxon>
        <taxon>Hygrophoropsis</taxon>
    </lineage>
</organism>
<name>A0ACB8ABN5_9AGAM</name>
<evidence type="ECO:0000313" key="2">
    <source>
        <dbReference type="Proteomes" id="UP000790377"/>
    </source>
</evidence>
<dbReference type="Proteomes" id="UP000790377">
    <property type="component" value="Unassembled WGS sequence"/>
</dbReference>
<sequence length="119" mass="13674">MPIRELEYPPSNPALLQHPEEKYLIFYSSRIDGKLWCPDCVAIENKVQEIFGGESNSAVVVYVGQKAEYRDPANPFRGEPWNISSIPTIIRLQDGKEDGRLEERDLRDLDRLLPFVGTR</sequence>
<comment type="caution">
    <text evidence="1">The sequence shown here is derived from an EMBL/GenBank/DDBJ whole genome shotgun (WGS) entry which is preliminary data.</text>
</comment>
<reference evidence="1" key="1">
    <citation type="journal article" date="2021" name="New Phytol.">
        <title>Evolutionary innovations through gain and loss of genes in the ectomycorrhizal Boletales.</title>
        <authorList>
            <person name="Wu G."/>
            <person name="Miyauchi S."/>
            <person name="Morin E."/>
            <person name="Kuo A."/>
            <person name="Drula E."/>
            <person name="Varga T."/>
            <person name="Kohler A."/>
            <person name="Feng B."/>
            <person name="Cao Y."/>
            <person name="Lipzen A."/>
            <person name="Daum C."/>
            <person name="Hundley H."/>
            <person name="Pangilinan J."/>
            <person name="Johnson J."/>
            <person name="Barry K."/>
            <person name="LaButti K."/>
            <person name="Ng V."/>
            <person name="Ahrendt S."/>
            <person name="Min B."/>
            <person name="Choi I.G."/>
            <person name="Park H."/>
            <person name="Plett J.M."/>
            <person name="Magnuson J."/>
            <person name="Spatafora J.W."/>
            <person name="Nagy L.G."/>
            <person name="Henrissat B."/>
            <person name="Grigoriev I.V."/>
            <person name="Yang Z.L."/>
            <person name="Xu J."/>
            <person name="Martin F.M."/>
        </authorList>
    </citation>
    <scope>NUCLEOTIDE SEQUENCE</scope>
    <source>
        <strain evidence="1">ATCC 28755</strain>
    </source>
</reference>
<dbReference type="EMBL" id="MU267713">
    <property type="protein sequence ID" value="KAH7910441.1"/>
    <property type="molecule type" value="Genomic_DNA"/>
</dbReference>